<dbReference type="AlphaFoldDB" id="A0A225VNN4"/>
<accession>A0A225VNN4</accession>
<keyword evidence="7" id="KW-1185">Reference proteome</keyword>
<evidence type="ECO:0000313" key="7">
    <source>
        <dbReference type="Proteomes" id="UP000198211"/>
    </source>
</evidence>
<keyword evidence="3 5" id="KW-0964">Secreted</keyword>
<evidence type="ECO:0000256" key="5">
    <source>
        <dbReference type="RuleBase" id="RU367124"/>
    </source>
</evidence>
<reference evidence="7" key="1">
    <citation type="submission" date="2017-03" db="EMBL/GenBank/DDBJ databases">
        <title>Phytopthora megakarya and P. palmivora, two closely related causual agents of cacao black pod achieved similar genome size and gene model numbers by different mechanisms.</title>
        <authorList>
            <person name="Ali S."/>
            <person name="Shao J."/>
            <person name="Larry D.J."/>
            <person name="Kronmiller B."/>
            <person name="Shen D."/>
            <person name="Strem M.D."/>
            <person name="Melnick R.L."/>
            <person name="Guiltinan M.J."/>
            <person name="Tyler B.M."/>
            <person name="Meinhardt L.W."/>
            <person name="Bailey B.A."/>
        </authorList>
    </citation>
    <scope>NUCLEOTIDE SEQUENCE [LARGE SCALE GENOMIC DNA]</scope>
    <source>
        <strain evidence="7">zdho120</strain>
    </source>
</reference>
<dbReference type="OrthoDB" id="95103at2759"/>
<comment type="function">
    <text evidence="5">Effector that suppresses plant defense responses during pathogen infection.</text>
</comment>
<evidence type="ECO:0000256" key="3">
    <source>
        <dbReference type="ARBA" id="ARBA00022525"/>
    </source>
</evidence>
<gene>
    <name evidence="6" type="ORF">PHMEG_00021386</name>
</gene>
<dbReference type="GO" id="GO:0005576">
    <property type="term" value="C:extracellular region"/>
    <property type="evidence" value="ECO:0007669"/>
    <property type="project" value="UniProtKB-SubCell"/>
</dbReference>
<dbReference type="Pfam" id="PF16810">
    <property type="entry name" value="RXLR"/>
    <property type="match status" value="1"/>
</dbReference>
<dbReference type="EMBL" id="NBNE01003995">
    <property type="protein sequence ID" value="OWZ06367.1"/>
    <property type="molecule type" value="Genomic_DNA"/>
</dbReference>
<feature type="chain" id="PRO_5028514827" description="RxLR effector protein" evidence="5">
    <location>
        <begin position="23"/>
        <end position="120"/>
    </location>
</feature>
<organism evidence="6 7">
    <name type="scientific">Phytophthora megakarya</name>
    <dbReference type="NCBI Taxonomy" id="4795"/>
    <lineage>
        <taxon>Eukaryota</taxon>
        <taxon>Sar</taxon>
        <taxon>Stramenopiles</taxon>
        <taxon>Oomycota</taxon>
        <taxon>Peronosporomycetes</taxon>
        <taxon>Peronosporales</taxon>
        <taxon>Peronosporaceae</taxon>
        <taxon>Phytophthora</taxon>
    </lineage>
</organism>
<evidence type="ECO:0000256" key="2">
    <source>
        <dbReference type="ARBA" id="ARBA00010400"/>
    </source>
</evidence>
<comment type="subcellular location">
    <subcellularLocation>
        <location evidence="1 5">Secreted</location>
    </subcellularLocation>
</comment>
<comment type="similarity">
    <text evidence="2 5">Belongs to the RxLR effector family.</text>
</comment>
<name>A0A225VNN4_9STRA</name>
<evidence type="ECO:0000313" key="6">
    <source>
        <dbReference type="EMBL" id="OWZ06367.1"/>
    </source>
</evidence>
<protein>
    <recommendedName>
        <fullName evidence="5">RxLR effector protein</fullName>
    </recommendedName>
</protein>
<proteinExistence type="inferred from homology"/>
<keyword evidence="4 5" id="KW-0732">Signal</keyword>
<evidence type="ECO:0000256" key="1">
    <source>
        <dbReference type="ARBA" id="ARBA00004613"/>
    </source>
</evidence>
<dbReference type="InterPro" id="IPR031825">
    <property type="entry name" value="RXLR"/>
</dbReference>
<comment type="domain">
    <text evidence="5">The RxLR-dEER motif acts to carry the protein into the host cell cytoplasm through binding to cell surface phosphatidylinositol-3-phosphate.</text>
</comment>
<dbReference type="Proteomes" id="UP000198211">
    <property type="component" value="Unassembled WGS sequence"/>
</dbReference>
<comment type="caution">
    <text evidence="6">The sequence shown here is derived from an EMBL/GenBank/DDBJ whole genome shotgun (WGS) entry which is preliminary data.</text>
</comment>
<sequence length="120" mass="13806">MRLSHALVVVAASFLLTSEVLSASTNAYQATMPKYTSSGLSKRLLRVRHPIEVEDESEERGKGFFDFSREHQKQLKDFAKDLGFNLKAALKDPRVFNRIDEEAWEKYKVFSKTISDQYKS</sequence>
<feature type="signal peptide" evidence="5">
    <location>
        <begin position="1"/>
        <end position="22"/>
    </location>
</feature>
<evidence type="ECO:0000256" key="4">
    <source>
        <dbReference type="ARBA" id="ARBA00022729"/>
    </source>
</evidence>